<dbReference type="AlphaFoldDB" id="A0A9Q3PEN9"/>
<dbReference type="PANTHER" id="PTHR44267:SF1">
    <property type="entry name" value="WD REPEAT-CONTAINING PROTEIN 43"/>
    <property type="match status" value="1"/>
</dbReference>
<feature type="domain" description="Small-subunit processome Utp12" evidence="5">
    <location>
        <begin position="117"/>
        <end position="231"/>
    </location>
</feature>
<feature type="compositionally biased region" description="Acidic residues" evidence="4">
    <location>
        <begin position="359"/>
        <end position="405"/>
    </location>
</feature>
<sequence>MTQKSLNPKSKRVKPNKTEILSSSTSSSSGTDEHLEQDISPAEAQESFSDRLKNLNLQNNPSNDQEFSQDENSENEPTNEMKKLRPRVEVSHHGDSNPIMPVGSLAQTLVQALNSDDTKLLETCFFQSNKNSISITLQRLPKPLVHNLIQHLVLCLNRKKRGAGDGSTVPSVRRTKVLIEWVKQVLSIHMSYLLTIPMLSSQLTVLHTSLQKRLNLHSKLLALNGRLELVLNQIDLKREVNYSQRSNSITSGIQQSKSKVKKVTSQNEPYRYVEGQSSASEEEGEPGTSNKDSDSTSQISSEEETDEDEDEEMHEIGSGDEGSVEEVVFGNETDEYSESNDEDEDKMTKGGMKDKEDLLDLEADESGSEVGQDEEEEEEEDDEEDSMDGFIDDGTEESVEETDEE</sequence>
<accession>A0A9Q3PEN9</accession>
<keyword evidence="2" id="KW-0539">Nucleus</keyword>
<comment type="caution">
    <text evidence="6">The sequence shown here is derived from an EMBL/GenBank/DDBJ whole genome shotgun (WGS) entry which is preliminary data.</text>
</comment>
<name>A0A9Q3PEN9_9BASI</name>
<dbReference type="OrthoDB" id="30195at2759"/>
<comment type="subcellular location">
    <subcellularLocation>
        <location evidence="1">Nucleus</location>
    </subcellularLocation>
</comment>
<feature type="compositionally biased region" description="Basic and acidic residues" evidence="4">
    <location>
        <begin position="79"/>
        <end position="95"/>
    </location>
</feature>
<dbReference type="InterPro" id="IPR007148">
    <property type="entry name" value="SSU_processome_Utp12"/>
</dbReference>
<feature type="compositionally biased region" description="Basic and acidic residues" evidence="4">
    <location>
        <begin position="346"/>
        <end position="358"/>
    </location>
</feature>
<dbReference type="Pfam" id="PF04003">
    <property type="entry name" value="Utp12"/>
    <property type="match status" value="1"/>
</dbReference>
<comment type="similarity">
    <text evidence="3">Belongs to the UTP5 family.</text>
</comment>
<feature type="region of interest" description="Disordered" evidence="4">
    <location>
        <begin position="1"/>
        <end position="99"/>
    </location>
</feature>
<evidence type="ECO:0000256" key="3">
    <source>
        <dbReference type="ARBA" id="ARBA00038335"/>
    </source>
</evidence>
<evidence type="ECO:0000259" key="5">
    <source>
        <dbReference type="Pfam" id="PF04003"/>
    </source>
</evidence>
<evidence type="ECO:0000256" key="4">
    <source>
        <dbReference type="SAM" id="MobiDB-lite"/>
    </source>
</evidence>
<feature type="compositionally biased region" description="Polar residues" evidence="4">
    <location>
        <begin position="55"/>
        <end position="66"/>
    </location>
</feature>
<dbReference type="PANTHER" id="PTHR44267">
    <property type="entry name" value="WD REPEAT-CONTAINING PROTEIN 43"/>
    <property type="match status" value="1"/>
</dbReference>
<dbReference type="Proteomes" id="UP000765509">
    <property type="component" value="Unassembled WGS sequence"/>
</dbReference>
<dbReference type="GO" id="GO:0000462">
    <property type="term" value="P:maturation of SSU-rRNA from tricistronic rRNA transcript (SSU-rRNA, 5.8S rRNA, LSU-rRNA)"/>
    <property type="evidence" value="ECO:0007669"/>
    <property type="project" value="TreeGrafter"/>
</dbReference>
<organism evidence="6 7">
    <name type="scientific">Austropuccinia psidii MF-1</name>
    <dbReference type="NCBI Taxonomy" id="1389203"/>
    <lineage>
        <taxon>Eukaryota</taxon>
        <taxon>Fungi</taxon>
        <taxon>Dikarya</taxon>
        <taxon>Basidiomycota</taxon>
        <taxon>Pucciniomycotina</taxon>
        <taxon>Pucciniomycetes</taxon>
        <taxon>Pucciniales</taxon>
        <taxon>Sphaerophragmiaceae</taxon>
        <taxon>Austropuccinia</taxon>
    </lineage>
</organism>
<reference evidence="6" key="1">
    <citation type="submission" date="2021-03" db="EMBL/GenBank/DDBJ databases">
        <title>Draft genome sequence of rust myrtle Austropuccinia psidii MF-1, a brazilian biotype.</title>
        <authorList>
            <person name="Quecine M.C."/>
            <person name="Pachon D.M.R."/>
            <person name="Bonatelli M.L."/>
            <person name="Correr F.H."/>
            <person name="Franceschini L.M."/>
            <person name="Leite T.F."/>
            <person name="Margarido G.R.A."/>
            <person name="Almeida C.A."/>
            <person name="Ferrarezi J.A."/>
            <person name="Labate C.A."/>
        </authorList>
    </citation>
    <scope>NUCLEOTIDE SEQUENCE</scope>
    <source>
        <strain evidence="6">MF-1</strain>
    </source>
</reference>
<dbReference type="InterPro" id="IPR052414">
    <property type="entry name" value="U3_snoRNA-assoc_WDR"/>
</dbReference>
<dbReference type="GO" id="GO:0005730">
    <property type="term" value="C:nucleolus"/>
    <property type="evidence" value="ECO:0007669"/>
    <property type="project" value="TreeGrafter"/>
</dbReference>
<evidence type="ECO:0000256" key="2">
    <source>
        <dbReference type="ARBA" id="ARBA00023242"/>
    </source>
</evidence>
<dbReference type="EMBL" id="AVOT02067299">
    <property type="protein sequence ID" value="MBW0558874.1"/>
    <property type="molecule type" value="Genomic_DNA"/>
</dbReference>
<evidence type="ECO:0000313" key="7">
    <source>
        <dbReference type="Proteomes" id="UP000765509"/>
    </source>
</evidence>
<feature type="compositionally biased region" description="Acidic residues" evidence="4">
    <location>
        <begin position="332"/>
        <end position="345"/>
    </location>
</feature>
<proteinExistence type="inferred from homology"/>
<gene>
    <name evidence="6" type="ORF">O181_098589</name>
</gene>
<evidence type="ECO:0000256" key="1">
    <source>
        <dbReference type="ARBA" id="ARBA00004123"/>
    </source>
</evidence>
<feature type="compositionally biased region" description="Acidic residues" evidence="4">
    <location>
        <begin position="301"/>
        <end position="313"/>
    </location>
</feature>
<feature type="region of interest" description="Disordered" evidence="4">
    <location>
        <begin position="250"/>
        <end position="405"/>
    </location>
</feature>
<keyword evidence="7" id="KW-1185">Reference proteome</keyword>
<evidence type="ECO:0000313" key="6">
    <source>
        <dbReference type="EMBL" id="MBW0558874.1"/>
    </source>
</evidence>
<protein>
    <recommendedName>
        <fullName evidence="5">Small-subunit processome Utp12 domain-containing protein</fullName>
    </recommendedName>
</protein>